<dbReference type="EC" id="2.7.13.3" evidence="3"/>
<dbReference type="PANTHER" id="PTHR45436:SF5">
    <property type="entry name" value="SENSOR HISTIDINE KINASE TRCS"/>
    <property type="match status" value="1"/>
</dbReference>
<evidence type="ECO:0000256" key="8">
    <source>
        <dbReference type="ARBA" id="ARBA00022989"/>
    </source>
</evidence>
<keyword evidence="6 10" id="KW-0812">Transmembrane</keyword>
<dbReference type="InterPro" id="IPR003661">
    <property type="entry name" value="HisK_dim/P_dom"/>
</dbReference>
<feature type="transmembrane region" description="Helical" evidence="10">
    <location>
        <begin position="170"/>
        <end position="194"/>
    </location>
</feature>
<evidence type="ECO:0000313" key="12">
    <source>
        <dbReference type="EMBL" id="VAW25188.1"/>
    </source>
</evidence>
<name>A0A3B0U4B0_9ZZZZ</name>
<dbReference type="InterPro" id="IPR003594">
    <property type="entry name" value="HATPase_dom"/>
</dbReference>
<evidence type="ECO:0000259" key="11">
    <source>
        <dbReference type="PROSITE" id="PS50109"/>
    </source>
</evidence>
<protein>
    <recommendedName>
        <fullName evidence="3">histidine kinase</fullName>
        <ecNumber evidence="3">2.7.13.3</ecNumber>
    </recommendedName>
</protein>
<keyword evidence="4" id="KW-0597">Phosphoprotein</keyword>
<comment type="catalytic activity">
    <reaction evidence="1">
        <text>ATP + protein L-histidine = ADP + protein N-phospho-L-histidine.</text>
        <dbReference type="EC" id="2.7.13.3"/>
    </reaction>
</comment>
<dbReference type="SUPFAM" id="SSF47384">
    <property type="entry name" value="Homodimeric domain of signal transducing histidine kinase"/>
    <property type="match status" value="1"/>
</dbReference>
<keyword evidence="7" id="KW-0418">Kinase</keyword>
<dbReference type="PROSITE" id="PS50109">
    <property type="entry name" value="HIS_KIN"/>
    <property type="match status" value="1"/>
</dbReference>
<keyword evidence="5" id="KW-0808">Transferase</keyword>
<dbReference type="AlphaFoldDB" id="A0A3B0U4B0"/>
<evidence type="ECO:0000256" key="2">
    <source>
        <dbReference type="ARBA" id="ARBA00004370"/>
    </source>
</evidence>
<accession>A0A3B0U4B0</accession>
<evidence type="ECO:0000256" key="1">
    <source>
        <dbReference type="ARBA" id="ARBA00000085"/>
    </source>
</evidence>
<dbReference type="InterPro" id="IPR050428">
    <property type="entry name" value="TCS_sensor_his_kinase"/>
</dbReference>
<keyword evidence="9 10" id="KW-0472">Membrane</keyword>
<feature type="domain" description="Histidine kinase" evidence="11">
    <location>
        <begin position="249"/>
        <end position="453"/>
    </location>
</feature>
<dbReference type="GO" id="GO:0005886">
    <property type="term" value="C:plasma membrane"/>
    <property type="evidence" value="ECO:0007669"/>
    <property type="project" value="TreeGrafter"/>
</dbReference>
<dbReference type="Gene3D" id="1.10.287.130">
    <property type="match status" value="1"/>
</dbReference>
<dbReference type="SMART" id="SM00387">
    <property type="entry name" value="HATPase_c"/>
    <property type="match status" value="1"/>
</dbReference>
<evidence type="ECO:0000256" key="10">
    <source>
        <dbReference type="SAM" id="Phobius"/>
    </source>
</evidence>
<dbReference type="CDD" id="cd00082">
    <property type="entry name" value="HisKA"/>
    <property type="match status" value="1"/>
</dbReference>
<dbReference type="InterPro" id="IPR004358">
    <property type="entry name" value="Sig_transdc_His_kin-like_C"/>
</dbReference>
<dbReference type="PANTHER" id="PTHR45436">
    <property type="entry name" value="SENSOR HISTIDINE KINASE YKOH"/>
    <property type="match status" value="1"/>
</dbReference>
<evidence type="ECO:0000256" key="4">
    <source>
        <dbReference type="ARBA" id="ARBA00022553"/>
    </source>
</evidence>
<gene>
    <name evidence="12" type="ORF">MNBD_ALPHA11-906</name>
</gene>
<evidence type="ECO:0000256" key="9">
    <source>
        <dbReference type="ARBA" id="ARBA00023136"/>
    </source>
</evidence>
<evidence type="ECO:0000256" key="3">
    <source>
        <dbReference type="ARBA" id="ARBA00012438"/>
    </source>
</evidence>
<dbReference type="InterPro" id="IPR005467">
    <property type="entry name" value="His_kinase_dom"/>
</dbReference>
<dbReference type="EMBL" id="UOEQ01000584">
    <property type="protein sequence ID" value="VAW25188.1"/>
    <property type="molecule type" value="Genomic_DNA"/>
</dbReference>
<dbReference type="PRINTS" id="PR00344">
    <property type="entry name" value="BCTRLSENSOR"/>
</dbReference>
<organism evidence="12">
    <name type="scientific">hydrothermal vent metagenome</name>
    <dbReference type="NCBI Taxonomy" id="652676"/>
    <lineage>
        <taxon>unclassified sequences</taxon>
        <taxon>metagenomes</taxon>
        <taxon>ecological metagenomes</taxon>
    </lineage>
</organism>
<evidence type="ECO:0000256" key="5">
    <source>
        <dbReference type="ARBA" id="ARBA00022679"/>
    </source>
</evidence>
<reference evidence="12" key="1">
    <citation type="submission" date="2018-06" db="EMBL/GenBank/DDBJ databases">
        <authorList>
            <person name="Zhirakovskaya E."/>
        </authorList>
    </citation>
    <scope>NUCLEOTIDE SEQUENCE</scope>
</reference>
<evidence type="ECO:0000256" key="6">
    <source>
        <dbReference type="ARBA" id="ARBA00022692"/>
    </source>
</evidence>
<dbReference type="InterPro" id="IPR036890">
    <property type="entry name" value="HATPase_C_sf"/>
</dbReference>
<dbReference type="GO" id="GO:0000155">
    <property type="term" value="F:phosphorelay sensor kinase activity"/>
    <property type="evidence" value="ECO:0007669"/>
    <property type="project" value="InterPro"/>
</dbReference>
<proteinExistence type="predicted"/>
<keyword evidence="8 10" id="KW-1133">Transmembrane helix</keyword>
<evidence type="ECO:0000256" key="7">
    <source>
        <dbReference type="ARBA" id="ARBA00022777"/>
    </source>
</evidence>
<sequence>MTSVSLRLKLFATSAATILLALLLAGIAISSLFSDHVKRNLTNDLHDQFIRLVAQLDPTIEIPTLKSPMANPSFSIPYGGYYWQITDPASGLQSRSRSMWDAIFELPDLNVLDGRAHTIELIDPEGTPAIAWVQRLQFDLEGGGARTLDVIVAQDLVHFDIAIAKFRNDLFVFLAILALALFISAWIQISLGLYPFKSIRSEINAIRTGEANRMDKKHPPEVMPIVHEMNKMLKNQEQSITFARTRASNLAHSLKTHLSVMQSESESLRSSGQIEHADAIEKLGQDMHSIIDHQLRLSRLKTRTSADFLSTPLRSSVQKVINALQRTPKGNELSWHIDIDTHIHVDIDSSDLIELLGILLENATNWAKANVNIFATKQDQTITLNISDDGPGLTSAQTEQLGKRGVRLDQQGTGTGIGLSIAKEIVAMNKGKISFNTKEGTGLQVKVTLPEVT</sequence>
<dbReference type="Gene3D" id="3.30.565.10">
    <property type="entry name" value="Histidine kinase-like ATPase, C-terminal domain"/>
    <property type="match status" value="1"/>
</dbReference>
<comment type="subcellular location">
    <subcellularLocation>
        <location evidence="2">Membrane</location>
    </subcellularLocation>
</comment>
<dbReference type="Pfam" id="PF02518">
    <property type="entry name" value="HATPase_c"/>
    <property type="match status" value="1"/>
</dbReference>
<dbReference type="InterPro" id="IPR036097">
    <property type="entry name" value="HisK_dim/P_sf"/>
</dbReference>
<dbReference type="SUPFAM" id="SSF55874">
    <property type="entry name" value="ATPase domain of HSP90 chaperone/DNA topoisomerase II/histidine kinase"/>
    <property type="match status" value="1"/>
</dbReference>